<name>A0ABR0B2F2_9CRUS</name>
<comment type="caution">
    <text evidence="1">The sequence shown here is derived from an EMBL/GenBank/DDBJ whole genome shotgun (WGS) entry which is preliminary data.</text>
</comment>
<organism evidence="1 2">
    <name type="scientific">Daphnia magna</name>
    <dbReference type="NCBI Taxonomy" id="35525"/>
    <lineage>
        <taxon>Eukaryota</taxon>
        <taxon>Metazoa</taxon>
        <taxon>Ecdysozoa</taxon>
        <taxon>Arthropoda</taxon>
        <taxon>Crustacea</taxon>
        <taxon>Branchiopoda</taxon>
        <taxon>Diplostraca</taxon>
        <taxon>Cladocera</taxon>
        <taxon>Anomopoda</taxon>
        <taxon>Daphniidae</taxon>
        <taxon>Daphnia</taxon>
    </lineage>
</organism>
<gene>
    <name evidence="1" type="ORF">OUZ56_027953</name>
</gene>
<evidence type="ECO:0000313" key="2">
    <source>
        <dbReference type="Proteomes" id="UP001234178"/>
    </source>
</evidence>
<sequence>MKAATTKGWTHNTPEALTWATCAPPTATRQVPKDRLKLDNQVISAISRTVYMATECMNRVPFWRSNG</sequence>
<dbReference type="EMBL" id="JAOYFB010000040">
    <property type="protein sequence ID" value="KAK4035873.1"/>
    <property type="molecule type" value="Genomic_DNA"/>
</dbReference>
<reference evidence="1 2" key="1">
    <citation type="journal article" date="2023" name="Nucleic Acids Res.">
        <title>The hologenome of Daphnia magna reveals possible DNA methylation and microbiome-mediated evolution of the host genome.</title>
        <authorList>
            <person name="Chaturvedi A."/>
            <person name="Li X."/>
            <person name="Dhandapani V."/>
            <person name="Marshall H."/>
            <person name="Kissane S."/>
            <person name="Cuenca-Cambronero M."/>
            <person name="Asole G."/>
            <person name="Calvet F."/>
            <person name="Ruiz-Romero M."/>
            <person name="Marangio P."/>
            <person name="Guigo R."/>
            <person name="Rago D."/>
            <person name="Mirbahai L."/>
            <person name="Eastwood N."/>
            <person name="Colbourne J.K."/>
            <person name="Zhou J."/>
            <person name="Mallon E."/>
            <person name="Orsini L."/>
        </authorList>
    </citation>
    <scope>NUCLEOTIDE SEQUENCE [LARGE SCALE GENOMIC DNA]</scope>
    <source>
        <strain evidence="1">LRV0_1</strain>
    </source>
</reference>
<keyword evidence="2" id="KW-1185">Reference proteome</keyword>
<evidence type="ECO:0000313" key="1">
    <source>
        <dbReference type="EMBL" id="KAK4035873.1"/>
    </source>
</evidence>
<accession>A0ABR0B2F2</accession>
<protein>
    <submittedName>
        <fullName evidence="1">Uncharacterized protein</fullName>
    </submittedName>
</protein>
<dbReference type="Proteomes" id="UP001234178">
    <property type="component" value="Unassembled WGS sequence"/>
</dbReference>
<proteinExistence type="predicted"/>